<comment type="caution">
    <text evidence="2">The sequence shown here is derived from an EMBL/GenBank/DDBJ whole genome shotgun (WGS) entry which is preliminary data.</text>
</comment>
<dbReference type="CDD" id="cd02933">
    <property type="entry name" value="OYE_like_FMN"/>
    <property type="match status" value="1"/>
</dbReference>
<proteinExistence type="predicted"/>
<reference evidence="2" key="1">
    <citation type="journal article" date="2020" name="Nat. Commun.">
        <title>Large-scale genome sequencing of mycorrhizal fungi provides insights into the early evolution of symbiotic traits.</title>
        <authorList>
            <person name="Miyauchi S."/>
            <person name="Kiss E."/>
            <person name="Kuo A."/>
            <person name="Drula E."/>
            <person name="Kohler A."/>
            <person name="Sanchez-Garcia M."/>
            <person name="Morin E."/>
            <person name="Andreopoulos B."/>
            <person name="Barry K.W."/>
            <person name="Bonito G."/>
            <person name="Buee M."/>
            <person name="Carver A."/>
            <person name="Chen C."/>
            <person name="Cichocki N."/>
            <person name="Clum A."/>
            <person name="Culley D."/>
            <person name="Crous P.W."/>
            <person name="Fauchery L."/>
            <person name="Girlanda M."/>
            <person name="Hayes R.D."/>
            <person name="Keri Z."/>
            <person name="LaButti K."/>
            <person name="Lipzen A."/>
            <person name="Lombard V."/>
            <person name="Magnuson J."/>
            <person name="Maillard F."/>
            <person name="Murat C."/>
            <person name="Nolan M."/>
            <person name="Ohm R.A."/>
            <person name="Pangilinan J."/>
            <person name="Pereira M.F."/>
            <person name="Perotto S."/>
            <person name="Peter M."/>
            <person name="Pfister S."/>
            <person name="Riley R."/>
            <person name="Sitrit Y."/>
            <person name="Stielow J.B."/>
            <person name="Szollosi G."/>
            <person name="Zifcakova L."/>
            <person name="Stursova M."/>
            <person name="Spatafora J.W."/>
            <person name="Tedersoo L."/>
            <person name="Vaario L.M."/>
            <person name="Yamada A."/>
            <person name="Yan M."/>
            <person name="Wang P."/>
            <person name="Xu J."/>
            <person name="Bruns T."/>
            <person name="Baldrian P."/>
            <person name="Vilgalys R."/>
            <person name="Dunand C."/>
            <person name="Henrissat B."/>
            <person name="Grigoriev I.V."/>
            <person name="Hibbett D."/>
            <person name="Nagy L.G."/>
            <person name="Martin F.M."/>
        </authorList>
    </citation>
    <scope>NUCLEOTIDE SEQUENCE</scope>
    <source>
        <strain evidence="2">UH-Tt-Lm1</strain>
    </source>
</reference>
<dbReference type="Pfam" id="PF00724">
    <property type="entry name" value="Oxidored_FMN"/>
    <property type="match status" value="1"/>
</dbReference>
<dbReference type="GO" id="GO:0010181">
    <property type="term" value="F:FMN binding"/>
    <property type="evidence" value="ECO:0007669"/>
    <property type="project" value="InterPro"/>
</dbReference>
<dbReference type="AlphaFoldDB" id="A0A9P6HYY0"/>
<dbReference type="Proteomes" id="UP000736335">
    <property type="component" value="Unassembled WGS sequence"/>
</dbReference>
<dbReference type="PANTHER" id="PTHR22893:SF91">
    <property type="entry name" value="NADPH DEHYDROGENASE 2-RELATED"/>
    <property type="match status" value="1"/>
</dbReference>
<reference evidence="2" key="2">
    <citation type="submission" date="2020-11" db="EMBL/GenBank/DDBJ databases">
        <authorList>
            <consortium name="DOE Joint Genome Institute"/>
            <person name="Kuo A."/>
            <person name="Miyauchi S."/>
            <person name="Kiss E."/>
            <person name="Drula E."/>
            <person name="Kohler A."/>
            <person name="Sanchez-Garcia M."/>
            <person name="Andreopoulos B."/>
            <person name="Barry K.W."/>
            <person name="Bonito G."/>
            <person name="Buee M."/>
            <person name="Carver A."/>
            <person name="Chen C."/>
            <person name="Cichocki N."/>
            <person name="Clum A."/>
            <person name="Culley D."/>
            <person name="Crous P.W."/>
            <person name="Fauchery L."/>
            <person name="Girlanda M."/>
            <person name="Hayes R."/>
            <person name="Keri Z."/>
            <person name="Labutti K."/>
            <person name="Lipzen A."/>
            <person name="Lombard V."/>
            <person name="Magnuson J."/>
            <person name="Maillard F."/>
            <person name="Morin E."/>
            <person name="Murat C."/>
            <person name="Nolan M."/>
            <person name="Ohm R."/>
            <person name="Pangilinan J."/>
            <person name="Pereira M."/>
            <person name="Perotto S."/>
            <person name="Peter M."/>
            <person name="Riley R."/>
            <person name="Sitrit Y."/>
            <person name="Stielow B."/>
            <person name="Szollosi G."/>
            <person name="Zifcakova L."/>
            <person name="Stursova M."/>
            <person name="Spatafora J.W."/>
            <person name="Tedersoo L."/>
            <person name="Vaario L.-M."/>
            <person name="Yamada A."/>
            <person name="Yan M."/>
            <person name="Wang P."/>
            <person name="Xu J."/>
            <person name="Bruns T."/>
            <person name="Baldrian P."/>
            <person name="Vilgalys R."/>
            <person name="Henrissat B."/>
            <person name="Grigoriev I.V."/>
            <person name="Hibbett D."/>
            <person name="Nagy L.G."/>
            <person name="Martin F.M."/>
        </authorList>
    </citation>
    <scope>NUCLEOTIDE SEQUENCE</scope>
    <source>
        <strain evidence="2">UH-Tt-Lm1</strain>
    </source>
</reference>
<accession>A0A9P6HYY0</accession>
<dbReference type="OrthoDB" id="276546at2759"/>
<protein>
    <recommendedName>
        <fullName evidence="1">NADH:flavin oxidoreductase/NADH oxidase N-terminal domain-containing protein</fullName>
    </recommendedName>
</protein>
<dbReference type="Gene3D" id="3.20.20.70">
    <property type="entry name" value="Aldolase class I"/>
    <property type="match status" value="1"/>
</dbReference>
<dbReference type="InterPro" id="IPR045247">
    <property type="entry name" value="Oye-like"/>
</dbReference>
<evidence type="ECO:0000259" key="1">
    <source>
        <dbReference type="Pfam" id="PF00724"/>
    </source>
</evidence>
<sequence length="370" mass="41275">MSVSKLFQPVRVGRMNLQNRIVLSPMTRIRANKDHVHGDLGLEFYTQRASTPGTLLISEGTIIHPHAGGLAHVPYIYTDEQINAWKRITDAVHKKGSFIYVQLWAIGPTANPEVLAAESPDQNVVPVGPSAVKLAGASVVPRPLAIPEIKEYVQWFKRAAEAAVNQAGFDGVMIHGANGYLIDQFLQDVSNERTDEYGGSVENRARFALEIVEAVTKAIGEDRTSIRVAPWATMYGMRMDDPKPTFSYLAKRIKELYPNFAFFDAVEVERSRDGKESNEFLREIWAPKVFMSNSGYDRKKGMELADRTGGLVGYGKSFLANPDLPYKLKEDLPLNVANRESFYSVEDPKGYIDWPFAEKSADKTVNGVMN</sequence>
<dbReference type="InterPro" id="IPR001155">
    <property type="entry name" value="OxRdtase_FMN_N"/>
</dbReference>
<dbReference type="SUPFAM" id="SSF51395">
    <property type="entry name" value="FMN-linked oxidoreductases"/>
    <property type="match status" value="1"/>
</dbReference>
<keyword evidence="3" id="KW-1185">Reference proteome</keyword>
<dbReference type="EMBL" id="WIUZ02000001">
    <property type="protein sequence ID" value="KAF9793406.1"/>
    <property type="molecule type" value="Genomic_DNA"/>
</dbReference>
<dbReference type="InterPro" id="IPR013785">
    <property type="entry name" value="Aldolase_TIM"/>
</dbReference>
<evidence type="ECO:0000313" key="2">
    <source>
        <dbReference type="EMBL" id="KAF9793406.1"/>
    </source>
</evidence>
<organism evidence="2 3">
    <name type="scientific">Thelephora terrestris</name>
    <dbReference type="NCBI Taxonomy" id="56493"/>
    <lineage>
        <taxon>Eukaryota</taxon>
        <taxon>Fungi</taxon>
        <taxon>Dikarya</taxon>
        <taxon>Basidiomycota</taxon>
        <taxon>Agaricomycotina</taxon>
        <taxon>Agaricomycetes</taxon>
        <taxon>Thelephorales</taxon>
        <taxon>Thelephoraceae</taxon>
        <taxon>Thelephora</taxon>
    </lineage>
</organism>
<evidence type="ECO:0000313" key="3">
    <source>
        <dbReference type="Proteomes" id="UP000736335"/>
    </source>
</evidence>
<gene>
    <name evidence="2" type="ORF">BJ322DRAFT_1098104</name>
</gene>
<dbReference type="PANTHER" id="PTHR22893">
    <property type="entry name" value="NADH OXIDOREDUCTASE-RELATED"/>
    <property type="match status" value="1"/>
</dbReference>
<dbReference type="GO" id="GO:0003959">
    <property type="term" value="F:NADPH dehydrogenase activity"/>
    <property type="evidence" value="ECO:0007669"/>
    <property type="project" value="TreeGrafter"/>
</dbReference>
<name>A0A9P6HYY0_9AGAM</name>
<feature type="domain" description="NADH:flavin oxidoreductase/NADH oxidase N-terminal" evidence="1">
    <location>
        <begin position="5"/>
        <end position="335"/>
    </location>
</feature>